<reference evidence="2" key="1">
    <citation type="submission" date="2022-10" db="EMBL/GenBank/DDBJ databases">
        <title>Genome assembly of Pristionchus species.</title>
        <authorList>
            <person name="Yoshida K."/>
            <person name="Sommer R.J."/>
        </authorList>
    </citation>
    <scope>NUCLEOTIDE SEQUENCE [LARGE SCALE GENOMIC DNA]</scope>
    <source>
        <strain evidence="2">RS5460</strain>
    </source>
</reference>
<evidence type="ECO:0000313" key="2">
    <source>
        <dbReference type="Proteomes" id="UP001328107"/>
    </source>
</evidence>
<feature type="non-terminal residue" evidence="1">
    <location>
        <position position="1"/>
    </location>
</feature>
<protein>
    <submittedName>
        <fullName evidence="1">Uncharacterized protein</fullName>
    </submittedName>
</protein>
<proteinExistence type="predicted"/>
<comment type="caution">
    <text evidence="1">The sequence shown here is derived from an EMBL/GenBank/DDBJ whole genome shotgun (WGS) entry which is preliminary data.</text>
</comment>
<keyword evidence="2" id="KW-1185">Reference proteome</keyword>
<dbReference type="EMBL" id="BTRK01000005">
    <property type="protein sequence ID" value="GMR54777.1"/>
    <property type="molecule type" value="Genomic_DNA"/>
</dbReference>
<sequence length="123" mass="14076">SEPSIRSLMFGLIESLHLTLTHLMEGGKGPHEQTLSIIKEWKKKGLEFSNLSIDAFVSAILRGFDSMFHIVNKAAFDTIRRSLRALDFERSQSFHDENIEEISIRSMMYGMIESIHLTLVHLT</sequence>
<gene>
    <name evidence="1" type="ORF">PMAYCL1PPCAC_24972</name>
</gene>
<accession>A0AAN5I6W5</accession>
<dbReference type="AlphaFoldDB" id="A0AAN5I6W5"/>
<feature type="non-terminal residue" evidence="1">
    <location>
        <position position="123"/>
    </location>
</feature>
<name>A0AAN5I6W5_9BILA</name>
<evidence type="ECO:0000313" key="1">
    <source>
        <dbReference type="EMBL" id="GMR54777.1"/>
    </source>
</evidence>
<organism evidence="1 2">
    <name type="scientific">Pristionchus mayeri</name>
    <dbReference type="NCBI Taxonomy" id="1317129"/>
    <lineage>
        <taxon>Eukaryota</taxon>
        <taxon>Metazoa</taxon>
        <taxon>Ecdysozoa</taxon>
        <taxon>Nematoda</taxon>
        <taxon>Chromadorea</taxon>
        <taxon>Rhabditida</taxon>
        <taxon>Rhabditina</taxon>
        <taxon>Diplogasteromorpha</taxon>
        <taxon>Diplogasteroidea</taxon>
        <taxon>Neodiplogasteridae</taxon>
        <taxon>Pristionchus</taxon>
    </lineage>
</organism>
<dbReference type="Proteomes" id="UP001328107">
    <property type="component" value="Unassembled WGS sequence"/>
</dbReference>